<evidence type="ECO:0000256" key="1">
    <source>
        <dbReference type="ARBA" id="ARBA00022723"/>
    </source>
</evidence>
<dbReference type="PANTHER" id="PTHR23235">
    <property type="entry name" value="KRUEPPEL-LIKE TRANSCRIPTION FACTOR"/>
    <property type="match status" value="1"/>
</dbReference>
<dbReference type="InterPro" id="IPR013087">
    <property type="entry name" value="Znf_C2H2_type"/>
</dbReference>
<dbReference type="SMART" id="SM00355">
    <property type="entry name" value="ZnF_C2H2"/>
    <property type="match status" value="3"/>
</dbReference>
<dbReference type="Pfam" id="PF13894">
    <property type="entry name" value="zf-C2H2_4"/>
    <property type="match status" value="1"/>
</dbReference>
<dbReference type="Pfam" id="PF00096">
    <property type="entry name" value="zf-C2H2"/>
    <property type="match status" value="2"/>
</dbReference>
<keyword evidence="1" id="KW-0479">Metal-binding</keyword>
<evidence type="ECO:0000259" key="5">
    <source>
        <dbReference type="PROSITE" id="PS50157"/>
    </source>
</evidence>
<evidence type="ECO:0000256" key="3">
    <source>
        <dbReference type="ARBA" id="ARBA00022833"/>
    </source>
</evidence>
<feature type="domain" description="C2H2-type" evidence="5">
    <location>
        <begin position="218"/>
        <end position="245"/>
    </location>
</feature>
<dbReference type="InterPro" id="IPR036236">
    <property type="entry name" value="Znf_C2H2_sf"/>
</dbReference>
<feature type="domain" description="C2H2-type" evidence="5">
    <location>
        <begin position="246"/>
        <end position="275"/>
    </location>
</feature>
<accession>A0ABR2X0L3</accession>
<dbReference type="PROSITE" id="PS00028">
    <property type="entry name" value="ZINC_FINGER_C2H2_1"/>
    <property type="match status" value="2"/>
</dbReference>
<keyword evidence="2 4" id="KW-0863">Zinc-finger</keyword>
<protein>
    <recommendedName>
        <fullName evidence="5">C2H2-type domain-containing protein</fullName>
    </recommendedName>
</protein>
<organism evidence="6 7">
    <name type="scientific">Basidiobolus ranarum</name>
    <dbReference type="NCBI Taxonomy" id="34480"/>
    <lineage>
        <taxon>Eukaryota</taxon>
        <taxon>Fungi</taxon>
        <taxon>Fungi incertae sedis</taxon>
        <taxon>Zoopagomycota</taxon>
        <taxon>Entomophthoromycotina</taxon>
        <taxon>Basidiobolomycetes</taxon>
        <taxon>Basidiobolales</taxon>
        <taxon>Basidiobolaceae</taxon>
        <taxon>Basidiobolus</taxon>
    </lineage>
</organism>
<dbReference type="Gene3D" id="3.30.160.60">
    <property type="entry name" value="Classic Zinc Finger"/>
    <property type="match status" value="3"/>
</dbReference>
<sequence>MYSDCLQFTTYPPHIPYDTKPDSFNYELWLKLSSTSDDKSSTSSNPKMTPLFLFPSSSQASDLISSSQAIPDSSVSSSHAHLPPSKGIVNPLDWPDLDLINLQVFLNYLIDDSGKASSNDSADDQGVLPLGPRHLISTDMGHSLESITNIESNTLHNTSRDASLLASSHILSSNDITLACDNKTIPSLRCPYGECKKLFTTVHSLRTHLRIHDPERPYHCDECDKYFDKIHDLQRHMLTHLTAKGFPCSTCGRGFSRSDAVKRHTRKCIGKPDKRQTDGAKTKPC</sequence>
<dbReference type="EMBL" id="JASJQH010000089">
    <property type="protein sequence ID" value="KAK9767271.1"/>
    <property type="molecule type" value="Genomic_DNA"/>
</dbReference>
<reference evidence="6 7" key="1">
    <citation type="submission" date="2023-04" db="EMBL/GenBank/DDBJ databases">
        <title>Genome of Basidiobolus ranarum AG-B5.</title>
        <authorList>
            <person name="Stajich J.E."/>
            <person name="Carter-House D."/>
            <person name="Gryganskyi A."/>
        </authorList>
    </citation>
    <scope>NUCLEOTIDE SEQUENCE [LARGE SCALE GENOMIC DNA]</scope>
    <source>
        <strain evidence="6 7">AG-B5</strain>
    </source>
</reference>
<feature type="domain" description="C2H2-type" evidence="5">
    <location>
        <begin position="188"/>
        <end position="217"/>
    </location>
</feature>
<evidence type="ECO:0000313" key="6">
    <source>
        <dbReference type="EMBL" id="KAK9767271.1"/>
    </source>
</evidence>
<gene>
    <name evidence="6" type="ORF">K7432_003063</name>
</gene>
<dbReference type="PANTHER" id="PTHR23235:SF120">
    <property type="entry name" value="KRUPPEL-LIKE FACTOR 15"/>
    <property type="match status" value="1"/>
</dbReference>
<proteinExistence type="predicted"/>
<comment type="caution">
    <text evidence="6">The sequence shown here is derived from an EMBL/GenBank/DDBJ whole genome shotgun (WGS) entry which is preliminary data.</text>
</comment>
<evidence type="ECO:0000256" key="2">
    <source>
        <dbReference type="ARBA" id="ARBA00022771"/>
    </source>
</evidence>
<keyword evidence="3" id="KW-0862">Zinc</keyword>
<dbReference type="PROSITE" id="PS50157">
    <property type="entry name" value="ZINC_FINGER_C2H2_2"/>
    <property type="match status" value="3"/>
</dbReference>
<dbReference type="SUPFAM" id="SSF57667">
    <property type="entry name" value="beta-beta-alpha zinc fingers"/>
    <property type="match status" value="2"/>
</dbReference>
<dbReference type="Proteomes" id="UP001479436">
    <property type="component" value="Unassembled WGS sequence"/>
</dbReference>
<name>A0ABR2X0L3_9FUNG</name>
<keyword evidence="7" id="KW-1185">Reference proteome</keyword>
<evidence type="ECO:0000256" key="4">
    <source>
        <dbReference type="PROSITE-ProRule" id="PRU00042"/>
    </source>
</evidence>
<evidence type="ECO:0000313" key="7">
    <source>
        <dbReference type="Proteomes" id="UP001479436"/>
    </source>
</evidence>